<dbReference type="EMBL" id="ADFP01000049">
    <property type="protein sequence ID" value="EFB91155.1"/>
    <property type="molecule type" value="Genomic_DNA"/>
</dbReference>
<reference evidence="1 2" key="1">
    <citation type="submission" date="2009-12" db="EMBL/GenBank/DDBJ databases">
        <authorList>
            <person name="Shrivastava S."/>
            <person name="Madupu R."/>
            <person name="Durkin A.S."/>
            <person name="Torralba M."/>
            <person name="Methe B."/>
            <person name="Sutton G.G."/>
            <person name="Strausberg R.L."/>
            <person name="Nelson K.E."/>
        </authorList>
    </citation>
    <scope>NUCLEOTIDE SEQUENCE [LARGE SCALE GENOMIC DNA]</scope>
    <source>
        <strain evidence="1 2">W5455</strain>
    </source>
</reference>
<evidence type="ECO:0000313" key="1">
    <source>
        <dbReference type="EMBL" id="EFB91155.1"/>
    </source>
</evidence>
<sequence length="70" mass="8057">MKKFDRNKRLGRISGRRLSCPIVCLENNKHKKSGLPRESPDNEKSSLIIIAKRRESFYSLPTSSGVRTRI</sequence>
<name>A0ABM9ZW39_9BACT</name>
<organism evidence="1 2">
    <name type="scientific">Pyramidobacter piscolens W5455</name>
    <dbReference type="NCBI Taxonomy" id="352165"/>
    <lineage>
        <taxon>Bacteria</taxon>
        <taxon>Thermotogati</taxon>
        <taxon>Synergistota</taxon>
        <taxon>Synergistia</taxon>
        <taxon>Synergistales</taxon>
        <taxon>Dethiosulfovibrionaceae</taxon>
        <taxon>Pyramidobacter</taxon>
    </lineage>
</organism>
<evidence type="ECO:0000313" key="2">
    <source>
        <dbReference type="Proteomes" id="UP000006462"/>
    </source>
</evidence>
<comment type="caution">
    <text evidence="1">The sequence shown here is derived from an EMBL/GenBank/DDBJ whole genome shotgun (WGS) entry which is preliminary data.</text>
</comment>
<proteinExistence type="predicted"/>
<gene>
    <name evidence="1" type="ORF">HMPREF7215_1622</name>
</gene>
<keyword evidence="2" id="KW-1185">Reference proteome</keyword>
<protein>
    <submittedName>
        <fullName evidence="1">Uncharacterized protein</fullName>
    </submittedName>
</protein>
<accession>A0ABM9ZW39</accession>
<dbReference type="Proteomes" id="UP000006462">
    <property type="component" value="Unassembled WGS sequence"/>
</dbReference>